<feature type="region of interest" description="Disordered" evidence="15">
    <location>
        <begin position="1121"/>
        <end position="1141"/>
    </location>
</feature>
<dbReference type="PANTHER" id="PTHR43047:SF64">
    <property type="entry name" value="HISTIDINE KINASE CONTAINING CHEY-HOMOLOGOUS RECEIVER DOMAIN AND PAS DOMAIN-RELATED"/>
    <property type="match status" value="1"/>
</dbReference>
<dbReference type="CDD" id="cd00082">
    <property type="entry name" value="HisKA"/>
    <property type="match status" value="1"/>
</dbReference>
<dbReference type="Gene3D" id="3.30.450.20">
    <property type="entry name" value="PAS domain"/>
    <property type="match status" value="4"/>
</dbReference>
<dbReference type="EC" id="2.7.13.3" evidence="3"/>
<keyword evidence="12 16" id="KW-0472">Membrane</keyword>
<protein>
    <recommendedName>
        <fullName evidence="14">Sensory/regulatory protein RpfC</fullName>
        <ecNumber evidence="3">2.7.13.3</ecNumber>
    </recommendedName>
</protein>
<evidence type="ECO:0000256" key="13">
    <source>
        <dbReference type="ARBA" id="ARBA00064003"/>
    </source>
</evidence>
<dbReference type="KEGG" id="tvi:Thivi_4019"/>
<keyword evidence="11" id="KW-0902">Two-component regulatory system</keyword>
<dbReference type="Pfam" id="PF13426">
    <property type="entry name" value="PAS_9"/>
    <property type="match status" value="1"/>
</dbReference>
<evidence type="ECO:0000256" key="7">
    <source>
        <dbReference type="ARBA" id="ARBA00022741"/>
    </source>
</evidence>
<dbReference type="RefSeq" id="WP_014780240.1">
    <property type="nucleotide sequence ID" value="NC_018012.1"/>
</dbReference>
<dbReference type="CDD" id="cd00130">
    <property type="entry name" value="PAS"/>
    <property type="match status" value="3"/>
</dbReference>
<dbReference type="InterPro" id="IPR003661">
    <property type="entry name" value="HisK_dim/P_dom"/>
</dbReference>
<dbReference type="eggNOG" id="COG2205">
    <property type="taxonomic scope" value="Bacteria"/>
</dbReference>
<dbReference type="Pfam" id="PF08447">
    <property type="entry name" value="PAS_3"/>
    <property type="match status" value="1"/>
</dbReference>
<evidence type="ECO:0000256" key="9">
    <source>
        <dbReference type="ARBA" id="ARBA00022840"/>
    </source>
</evidence>
<dbReference type="PRINTS" id="PR00344">
    <property type="entry name" value="BCTRLSENSOR"/>
</dbReference>
<dbReference type="Gene3D" id="3.30.565.10">
    <property type="entry name" value="Histidine kinase-like ATPase, C-terminal domain"/>
    <property type="match status" value="1"/>
</dbReference>
<comment type="subcellular location">
    <subcellularLocation>
        <location evidence="2">Membrane</location>
    </subcellularLocation>
</comment>
<proteinExistence type="predicted"/>
<keyword evidence="4" id="KW-0597">Phosphoprotein</keyword>
<dbReference type="SUPFAM" id="SSF55785">
    <property type="entry name" value="PYP-like sensor domain (PAS domain)"/>
    <property type="match status" value="4"/>
</dbReference>
<dbReference type="InterPro" id="IPR035965">
    <property type="entry name" value="PAS-like_dom_sf"/>
</dbReference>
<keyword evidence="7" id="KW-0547">Nucleotide-binding</keyword>
<dbReference type="PROSITE" id="PS50113">
    <property type="entry name" value="PAC"/>
    <property type="match status" value="1"/>
</dbReference>
<dbReference type="InterPro" id="IPR003594">
    <property type="entry name" value="HATPase_dom"/>
</dbReference>
<gene>
    <name evidence="21" type="ordered locus">Thivi_4019</name>
</gene>
<evidence type="ECO:0000259" key="17">
    <source>
        <dbReference type="PROSITE" id="PS50109"/>
    </source>
</evidence>
<dbReference type="InterPro" id="IPR036890">
    <property type="entry name" value="HATPase_C_sf"/>
</dbReference>
<dbReference type="InterPro" id="IPR000014">
    <property type="entry name" value="PAS"/>
</dbReference>
<keyword evidence="5" id="KW-0808">Transferase</keyword>
<keyword evidence="10 16" id="KW-1133">Transmembrane helix</keyword>
<dbReference type="SMART" id="SM00086">
    <property type="entry name" value="PAC"/>
    <property type="match status" value="3"/>
</dbReference>
<evidence type="ECO:0000259" key="19">
    <source>
        <dbReference type="PROSITE" id="PS50113"/>
    </source>
</evidence>
<evidence type="ECO:0000313" key="22">
    <source>
        <dbReference type="Proteomes" id="UP000006062"/>
    </source>
</evidence>
<dbReference type="Pfam" id="PF08448">
    <property type="entry name" value="PAS_4"/>
    <property type="match status" value="1"/>
</dbReference>
<dbReference type="Gene3D" id="2.10.70.100">
    <property type="match status" value="1"/>
</dbReference>
<dbReference type="SMART" id="SM00387">
    <property type="entry name" value="HATPase_c"/>
    <property type="match status" value="1"/>
</dbReference>
<evidence type="ECO:0000256" key="1">
    <source>
        <dbReference type="ARBA" id="ARBA00000085"/>
    </source>
</evidence>
<comment type="subunit">
    <text evidence="13">At low DSF concentrations, interacts with RpfF.</text>
</comment>
<evidence type="ECO:0000256" key="15">
    <source>
        <dbReference type="SAM" id="MobiDB-lite"/>
    </source>
</evidence>
<dbReference type="InterPro" id="IPR006189">
    <property type="entry name" value="CHASE_dom"/>
</dbReference>
<dbReference type="PROSITE" id="PS50109">
    <property type="entry name" value="HIS_KIN"/>
    <property type="match status" value="1"/>
</dbReference>
<feature type="transmembrane region" description="Helical" evidence="16">
    <location>
        <begin position="331"/>
        <end position="351"/>
    </location>
</feature>
<accession>I3YFT5</accession>
<dbReference type="Pfam" id="PF00512">
    <property type="entry name" value="HisKA"/>
    <property type="match status" value="1"/>
</dbReference>
<dbReference type="eggNOG" id="COG3614">
    <property type="taxonomic scope" value="Bacteria"/>
</dbReference>
<evidence type="ECO:0000259" key="18">
    <source>
        <dbReference type="PROSITE" id="PS50112"/>
    </source>
</evidence>
<dbReference type="Pfam" id="PF02518">
    <property type="entry name" value="HATPase_c"/>
    <property type="match status" value="1"/>
</dbReference>
<comment type="catalytic activity">
    <reaction evidence="1">
        <text>ATP + protein L-histidine = ADP + protein N-phospho-L-histidine.</text>
        <dbReference type="EC" id="2.7.13.3"/>
    </reaction>
</comment>
<dbReference type="Pfam" id="PF13188">
    <property type="entry name" value="PAS_8"/>
    <property type="match status" value="1"/>
</dbReference>
<evidence type="ECO:0000256" key="2">
    <source>
        <dbReference type="ARBA" id="ARBA00004370"/>
    </source>
</evidence>
<dbReference type="OrthoDB" id="9810730at2"/>
<dbReference type="SUPFAM" id="SSF47384">
    <property type="entry name" value="Homodimeric domain of signal transducing histidine kinase"/>
    <property type="match status" value="1"/>
</dbReference>
<dbReference type="InterPro" id="IPR005467">
    <property type="entry name" value="His_kinase_dom"/>
</dbReference>
<reference evidence="21 22" key="1">
    <citation type="submission" date="2012-06" db="EMBL/GenBank/DDBJ databases">
        <title>Complete sequence of Thiocystis violascens DSM 198.</title>
        <authorList>
            <consortium name="US DOE Joint Genome Institute"/>
            <person name="Lucas S."/>
            <person name="Han J."/>
            <person name="Lapidus A."/>
            <person name="Cheng J.-F."/>
            <person name="Goodwin L."/>
            <person name="Pitluck S."/>
            <person name="Peters L."/>
            <person name="Ovchinnikova G."/>
            <person name="Teshima H."/>
            <person name="Detter J.C."/>
            <person name="Han C."/>
            <person name="Tapia R."/>
            <person name="Land M."/>
            <person name="Hauser L."/>
            <person name="Kyrpides N."/>
            <person name="Ivanova N."/>
            <person name="Pagani I."/>
            <person name="Vogl K."/>
            <person name="Liu Z."/>
            <person name="Frigaard N.-U."/>
            <person name="Bryant D."/>
            <person name="Woyke T."/>
        </authorList>
    </citation>
    <scope>NUCLEOTIDE SEQUENCE [LARGE SCALE GENOMIC DNA]</scope>
    <source>
        <strain evidence="22">ATCC 17096 / DSM 198 / 6111</strain>
    </source>
</reference>
<dbReference type="SMART" id="SM01079">
    <property type="entry name" value="CHASE"/>
    <property type="match status" value="1"/>
</dbReference>
<dbReference type="InterPro" id="IPR013656">
    <property type="entry name" value="PAS_4"/>
</dbReference>
<keyword evidence="9" id="KW-0067">ATP-binding</keyword>
<dbReference type="InterPro" id="IPR004358">
    <property type="entry name" value="Sig_transdc_His_kin-like_C"/>
</dbReference>
<dbReference type="Proteomes" id="UP000006062">
    <property type="component" value="Chromosome"/>
</dbReference>
<dbReference type="InterPro" id="IPR042240">
    <property type="entry name" value="CHASE_sf"/>
</dbReference>
<dbReference type="EMBL" id="CP003154">
    <property type="protein sequence ID" value="AFL75853.1"/>
    <property type="molecule type" value="Genomic_DNA"/>
</dbReference>
<evidence type="ECO:0000256" key="4">
    <source>
        <dbReference type="ARBA" id="ARBA00022553"/>
    </source>
</evidence>
<dbReference type="Gene3D" id="1.10.287.130">
    <property type="match status" value="1"/>
</dbReference>
<feature type="domain" description="Histidine kinase" evidence="17">
    <location>
        <begin position="894"/>
        <end position="1115"/>
    </location>
</feature>
<dbReference type="InterPro" id="IPR001610">
    <property type="entry name" value="PAC"/>
</dbReference>
<dbReference type="GO" id="GO:0000155">
    <property type="term" value="F:phosphorelay sensor kinase activity"/>
    <property type="evidence" value="ECO:0007669"/>
    <property type="project" value="InterPro"/>
</dbReference>
<evidence type="ECO:0000313" key="21">
    <source>
        <dbReference type="EMBL" id="AFL75853.1"/>
    </source>
</evidence>
<evidence type="ECO:0000256" key="10">
    <source>
        <dbReference type="ARBA" id="ARBA00022989"/>
    </source>
</evidence>
<evidence type="ECO:0000256" key="8">
    <source>
        <dbReference type="ARBA" id="ARBA00022777"/>
    </source>
</evidence>
<dbReference type="InterPro" id="IPR036097">
    <property type="entry name" value="HisK_dim/P_sf"/>
</dbReference>
<feature type="domain" description="CHASE" evidence="20">
    <location>
        <begin position="74"/>
        <end position="268"/>
    </location>
</feature>
<evidence type="ECO:0000256" key="3">
    <source>
        <dbReference type="ARBA" id="ARBA00012438"/>
    </source>
</evidence>
<dbReference type="PROSITE" id="PS50112">
    <property type="entry name" value="PAS"/>
    <property type="match status" value="1"/>
</dbReference>
<dbReference type="Pfam" id="PF03924">
    <property type="entry name" value="CHASE"/>
    <property type="match status" value="1"/>
</dbReference>
<keyword evidence="8" id="KW-0418">Kinase</keyword>
<dbReference type="Gene3D" id="3.30.450.350">
    <property type="entry name" value="CHASE domain"/>
    <property type="match status" value="1"/>
</dbReference>
<evidence type="ECO:0000256" key="5">
    <source>
        <dbReference type="ARBA" id="ARBA00022679"/>
    </source>
</evidence>
<dbReference type="InterPro" id="IPR013655">
    <property type="entry name" value="PAS_fold_3"/>
</dbReference>
<dbReference type="AlphaFoldDB" id="I3YFT5"/>
<dbReference type="NCBIfam" id="TIGR00229">
    <property type="entry name" value="sensory_box"/>
    <property type="match status" value="4"/>
</dbReference>
<dbReference type="SMART" id="SM00091">
    <property type="entry name" value="PAS"/>
    <property type="match status" value="4"/>
</dbReference>
<dbReference type="GO" id="GO:0005524">
    <property type="term" value="F:ATP binding"/>
    <property type="evidence" value="ECO:0007669"/>
    <property type="project" value="UniProtKB-KW"/>
</dbReference>
<evidence type="ECO:0000256" key="14">
    <source>
        <dbReference type="ARBA" id="ARBA00068150"/>
    </source>
</evidence>
<feature type="domain" description="PAC" evidence="19">
    <location>
        <begin position="698"/>
        <end position="750"/>
    </location>
</feature>
<evidence type="ECO:0000259" key="20">
    <source>
        <dbReference type="PROSITE" id="PS50839"/>
    </source>
</evidence>
<sequence>MRRDGYLPTRLLPWLVLVAGLVVAYASWSNARQDALEHLASEFEFRANETLGAIQDRLHRQEEILLGAVGVFNASDTVSREEFRDYVDTLNLQRRYPGIQGVGFARWIPAHEKAAHLDRIRREGFPNYRIWPEDDRETWTSIIYLEPFTDRNLRAFGYDMYSEPVRRVAMERARDRGELAISGKVALVQETEQDVRAGFLMYMPLYVKHAAHATPDERRRNLLGWIYASFRMDDLMLGILKNHYEDMGRSLRLEIHDGDSPAPSAPLFDSNPATPLGVGASDPLGANVEMPGVETAFRFERDIEIAGHRWSVVIRSLPGFEARQTNERAKYLAILGGAGTLALTLVAWLLVHGRARALRIATELTHELSESETRYRQAFEANSAIKLMVDPETGRIVDANSAAVAFYGYPREQLLALSITDINPLPAEEMRRKMATAVAQTKLYFQFQHRLASGDLRDVEVYSGPVSVGGRTLVHSIVHDITGRRRIEAALLASETMLRTIYDLLPMGISITDRLGHIIDCNRASEALLSITRDEHLRRDYDGREWAILRPDGSPMPPEEYASVRAMVEQRTVRDVEMGIARPEGVTWLSVSAMPSTHPDYGVVIAFVDITERKRAEETLRQLAERLQLATESGGIGVWEWDFGDNRLIWDARMYALYGRREEDGVVAYAAWREWVHPEDLTRIEAGIEHARQECDLFRETLRVYWPDGTLHHLAVSGKVIRDAVDAPQRIIGVNRDITERQRAEAELRESEARTRAIIDASPVPLAIGYAMRDITYLNPAFVATFGYTLEDIPTWADWRLHAYPDPEYRHWIENVLLEDLARIQREGGTFEPQELNVRCKDGTIRTVVIARAALPGQTFEGVHLATFHDVTELKRAQELAEESAHIKSEFLANMSHEIRTPMNAIIGLSQLAQNKPLSPDVRDDLETIYRSSRSLLRILNDLLDYSKIEAERMTIERADFDLDDLLKTLQALFAVAADEKSLDFRIEVAPDVPRRLIGDALRLQQVLTNLLGNAIKFTEQGRVRLAVSALAIEETQTRLRWRVEDSGIGMSPETLSSLFQPFTQADGSISRRFGGTGLGLVISRKLLSLMGGRFEIESTPGIGTTFAFELTLELTAAERFDTGHRQRNGPDSVPDGLRQAPARTLDPIAALTDEPRSADATSAPSETLVELAAQIEALLSGMDLIPDQLLEELEATVPARDEALYRAFRRHIDQIDYRKASVCLEQLVHRKLTQLDTDDDSQ</sequence>
<keyword evidence="22" id="KW-1185">Reference proteome</keyword>
<keyword evidence="6 16" id="KW-0812">Transmembrane</keyword>
<dbReference type="CDD" id="cd16922">
    <property type="entry name" value="HATPase_EvgS-ArcB-TorS-like"/>
    <property type="match status" value="1"/>
</dbReference>
<dbReference type="PANTHER" id="PTHR43047">
    <property type="entry name" value="TWO-COMPONENT HISTIDINE PROTEIN KINASE"/>
    <property type="match status" value="1"/>
</dbReference>
<name>I3YFT5_THIV6</name>
<evidence type="ECO:0000256" key="11">
    <source>
        <dbReference type="ARBA" id="ARBA00023012"/>
    </source>
</evidence>
<feature type="domain" description="PAS" evidence="18">
    <location>
        <begin position="371"/>
        <end position="441"/>
    </location>
</feature>
<dbReference type="InterPro" id="IPR000700">
    <property type="entry name" value="PAS-assoc_C"/>
</dbReference>
<dbReference type="SUPFAM" id="SSF55874">
    <property type="entry name" value="ATPase domain of HSP90 chaperone/DNA topoisomerase II/histidine kinase"/>
    <property type="match status" value="1"/>
</dbReference>
<dbReference type="SMART" id="SM00388">
    <property type="entry name" value="HisKA"/>
    <property type="match status" value="1"/>
</dbReference>
<evidence type="ECO:0000256" key="6">
    <source>
        <dbReference type="ARBA" id="ARBA00022692"/>
    </source>
</evidence>
<evidence type="ECO:0000256" key="12">
    <source>
        <dbReference type="ARBA" id="ARBA00023136"/>
    </source>
</evidence>
<dbReference type="STRING" id="765911.Thivi_4019"/>
<dbReference type="PROSITE" id="PS50839">
    <property type="entry name" value="CHASE"/>
    <property type="match status" value="1"/>
</dbReference>
<dbReference type="FunFam" id="3.30.565.10:FF:000010">
    <property type="entry name" value="Sensor histidine kinase RcsC"/>
    <property type="match status" value="1"/>
</dbReference>
<dbReference type="GO" id="GO:0016020">
    <property type="term" value="C:membrane"/>
    <property type="evidence" value="ECO:0007669"/>
    <property type="project" value="UniProtKB-SubCell"/>
</dbReference>
<organism evidence="21 22">
    <name type="scientific">Thiocystis violascens (strain ATCC 17096 / DSM 198 / 6111)</name>
    <name type="common">Chromatium violascens</name>
    <dbReference type="NCBI Taxonomy" id="765911"/>
    <lineage>
        <taxon>Bacteria</taxon>
        <taxon>Pseudomonadati</taxon>
        <taxon>Pseudomonadota</taxon>
        <taxon>Gammaproteobacteria</taxon>
        <taxon>Chromatiales</taxon>
        <taxon>Chromatiaceae</taxon>
        <taxon>Thiocystis</taxon>
    </lineage>
</organism>
<dbReference type="FunFam" id="1.10.287.130:FF:000002">
    <property type="entry name" value="Two-component osmosensing histidine kinase"/>
    <property type="match status" value="1"/>
</dbReference>
<evidence type="ECO:0000256" key="16">
    <source>
        <dbReference type="SAM" id="Phobius"/>
    </source>
</evidence>
<dbReference type="HOGENOM" id="CLU_266464_0_0_6"/>
<dbReference type="eggNOG" id="COG2202">
    <property type="taxonomic scope" value="Bacteria"/>
</dbReference>